<organism evidence="5 6">
    <name type="scientific">Dietzia cercidiphylli</name>
    <dbReference type="NCBI Taxonomy" id="498199"/>
    <lineage>
        <taxon>Bacteria</taxon>
        <taxon>Bacillati</taxon>
        <taxon>Actinomycetota</taxon>
        <taxon>Actinomycetes</taxon>
        <taxon>Mycobacteriales</taxon>
        <taxon>Dietziaceae</taxon>
        <taxon>Dietzia</taxon>
    </lineage>
</organism>
<proteinExistence type="predicted"/>
<evidence type="ECO:0000256" key="4">
    <source>
        <dbReference type="SAM" id="MobiDB-lite"/>
    </source>
</evidence>
<feature type="region of interest" description="Disordered" evidence="4">
    <location>
        <begin position="1"/>
        <end position="27"/>
    </location>
</feature>
<evidence type="ECO:0008006" key="7">
    <source>
        <dbReference type="Google" id="ProtNLM"/>
    </source>
</evidence>
<dbReference type="SUPFAM" id="SSF143865">
    <property type="entry name" value="CorA soluble domain-like"/>
    <property type="match status" value="1"/>
</dbReference>
<dbReference type="InterPro" id="IPR045861">
    <property type="entry name" value="CorA_cytoplasmic_dom"/>
</dbReference>
<accession>A0ABN2I4A1</accession>
<keyword evidence="6" id="KW-1185">Reference proteome</keyword>
<dbReference type="EMBL" id="BAAAQG010000002">
    <property type="protein sequence ID" value="GAA1698369.1"/>
    <property type="molecule type" value="Genomic_DNA"/>
</dbReference>
<dbReference type="Proteomes" id="UP001500383">
    <property type="component" value="Unassembled WGS sequence"/>
</dbReference>
<comment type="subcellular location">
    <subcellularLocation>
        <location evidence="1">Cell membrane</location>
        <topology evidence="1">Multi-pass membrane protein</topology>
    </subcellularLocation>
</comment>
<keyword evidence="3" id="KW-1003">Cell membrane</keyword>
<evidence type="ECO:0000256" key="1">
    <source>
        <dbReference type="ARBA" id="ARBA00004651"/>
    </source>
</evidence>
<dbReference type="InterPro" id="IPR002523">
    <property type="entry name" value="MgTranspt_CorA/ZnTranspt_ZntB"/>
</dbReference>
<evidence type="ECO:0000313" key="6">
    <source>
        <dbReference type="Proteomes" id="UP001500383"/>
    </source>
</evidence>
<reference evidence="6" key="1">
    <citation type="journal article" date="2019" name="Int. J. Syst. Evol. Microbiol.">
        <title>The Global Catalogue of Microorganisms (GCM) 10K type strain sequencing project: providing services to taxonomists for standard genome sequencing and annotation.</title>
        <authorList>
            <consortium name="The Broad Institute Genomics Platform"/>
            <consortium name="The Broad Institute Genome Sequencing Center for Infectious Disease"/>
            <person name="Wu L."/>
            <person name="Ma J."/>
        </authorList>
    </citation>
    <scope>NUCLEOTIDE SEQUENCE [LARGE SCALE GENOMIC DNA]</scope>
    <source>
        <strain evidence="6">JCM 16002</strain>
    </source>
</reference>
<evidence type="ECO:0000256" key="3">
    <source>
        <dbReference type="ARBA" id="ARBA00022475"/>
    </source>
</evidence>
<dbReference type="Gene3D" id="1.20.58.340">
    <property type="entry name" value="Magnesium transport protein CorA, transmembrane region"/>
    <property type="match status" value="1"/>
</dbReference>
<comment type="caution">
    <text evidence="5">The sequence shown here is derived from an EMBL/GenBank/DDBJ whole genome shotgun (WGS) entry which is preliminary data.</text>
</comment>
<dbReference type="Gene3D" id="3.30.460.20">
    <property type="entry name" value="CorA soluble domain-like"/>
    <property type="match status" value="1"/>
</dbReference>
<name>A0ABN2I4A1_9ACTN</name>
<dbReference type="Pfam" id="PF01544">
    <property type="entry name" value="CorA"/>
    <property type="match status" value="1"/>
</dbReference>
<dbReference type="PANTHER" id="PTHR46494">
    <property type="entry name" value="CORA FAMILY METAL ION TRANSPORTER (EUROFUNG)"/>
    <property type="match status" value="1"/>
</dbReference>
<dbReference type="PANTHER" id="PTHR46494:SF1">
    <property type="entry name" value="CORA FAMILY METAL ION TRANSPORTER (EUROFUNG)"/>
    <property type="match status" value="1"/>
</dbReference>
<evidence type="ECO:0000313" key="5">
    <source>
        <dbReference type="EMBL" id="GAA1698369.1"/>
    </source>
</evidence>
<sequence>MVMSEGALVPSIRRRRDDTASPFPPRTRLTVPTERAVVDCGVYVDGVRVPGRFTHRAAIRHVRQAGRGFVWVGLHAPDPHQMEALAREFGLHELISEDAASGRQRPKLEAYDDSLVLNMSTVRYLEHESITETNDIVSTGEVMVVLGRDFVVTVRHGDFTGLADIRAELESAPERLLRGPSTVMHAVADRVVDSYLEVAEGMSGDVDDLETAVFAPRTRVDIEQIYLLKRELLELKHDIAPLALPLRRLAVWDAFRKARI</sequence>
<evidence type="ECO:0000256" key="2">
    <source>
        <dbReference type="ARBA" id="ARBA00022448"/>
    </source>
</evidence>
<keyword evidence="2" id="KW-0813">Transport</keyword>
<gene>
    <name evidence="5" type="ORF">GCM10009831_03150</name>
</gene>
<protein>
    <recommendedName>
        <fullName evidence="7">Magnesium transporter</fullName>
    </recommendedName>
</protein>
<keyword evidence="3" id="KW-0472">Membrane</keyword>